<comment type="caution">
    <text evidence="2">The sequence shown here is derived from an EMBL/GenBank/DDBJ whole genome shotgun (WGS) entry which is preliminary data.</text>
</comment>
<sequence length="49" mass="5599">MAKVINCPCGWTTRSDTDDELVKQVQQHAKETHDQETTREEVLAMAKPE</sequence>
<name>A0A0F9GQ80_9ZZZZ</name>
<dbReference type="Pfam" id="PF06348">
    <property type="entry name" value="DUF1059"/>
    <property type="match status" value="1"/>
</dbReference>
<dbReference type="InterPro" id="IPR009409">
    <property type="entry name" value="DUF1059"/>
</dbReference>
<dbReference type="AlphaFoldDB" id="A0A0F9GQ80"/>
<evidence type="ECO:0008006" key="3">
    <source>
        <dbReference type="Google" id="ProtNLM"/>
    </source>
</evidence>
<evidence type="ECO:0000313" key="2">
    <source>
        <dbReference type="EMBL" id="KKL71625.1"/>
    </source>
</evidence>
<proteinExistence type="predicted"/>
<reference evidence="2" key="1">
    <citation type="journal article" date="2015" name="Nature">
        <title>Complex archaea that bridge the gap between prokaryotes and eukaryotes.</title>
        <authorList>
            <person name="Spang A."/>
            <person name="Saw J.H."/>
            <person name="Jorgensen S.L."/>
            <person name="Zaremba-Niedzwiedzka K."/>
            <person name="Martijn J."/>
            <person name="Lind A.E."/>
            <person name="van Eijk R."/>
            <person name="Schleper C."/>
            <person name="Guy L."/>
            <person name="Ettema T.J."/>
        </authorList>
    </citation>
    <scope>NUCLEOTIDE SEQUENCE</scope>
</reference>
<organism evidence="2">
    <name type="scientific">marine sediment metagenome</name>
    <dbReference type="NCBI Taxonomy" id="412755"/>
    <lineage>
        <taxon>unclassified sequences</taxon>
        <taxon>metagenomes</taxon>
        <taxon>ecological metagenomes</taxon>
    </lineage>
</organism>
<protein>
    <recommendedName>
        <fullName evidence="3">DUF1059 domain-containing protein</fullName>
    </recommendedName>
</protein>
<gene>
    <name evidence="2" type="ORF">LCGC14_2093060</name>
</gene>
<accession>A0A0F9GQ80</accession>
<feature type="region of interest" description="Disordered" evidence="1">
    <location>
        <begin position="28"/>
        <end position="49"/>
    </location>
</feature>
<evidence type="ECO:0000256" key="1">
    <source>
        <dbReference type="SAM" id="MobiDB-lite"/>
    </source>
</evidence>
<dbReference type="EMBL" id="LAZR01025534">
    <property type="protein sequence ID" value="KKL71625.1"/>
    <property type="molecule type" value="Genomic_DNA"/>
</dbReference>